<dbReference type="Proteomes" id="UP000076532">
    <property type="component" value="Unassembled WGS sequence"/>
</dbReference>
<organism evidence="1 2">
    <name type="scientific">Athelia psychrophila</name>
    <dbReference type="NCBI Taxonomy" id="1759441"/>
    <lineage>
        <taxon>Eukaryota</taxon>
        <taxon>Fungi</taxon>
        <taxon>Dikarya</taxon>
        <taxon>Basidiomycota</taxon>
        <taxon>Agaricomycotina</taxon>
        <taxon>Agaricomycetes</taxon>
        <taxon>Agaricomycetidae</taxon>
        <taxon>Atheliales</taxon>
        <taxon>Atheliaceae</taxon>
        <taxon>Athelia</taxon>
    </lineage>
</organism>
<gene>
    <name evidence="1" type="ORF">FIBSPDRAFT_1048462</name>
</gene>
<name>A0A166DPQ3_9AGAM</name>
<proteinExistence type="predicted"/>
<evidence type="ECO:0000313" key="1">
    <source>
        <dbReference type="EMBL" id="KZP14941.1"/>
    </source>
</evidence>
<sequence>MFRVIQSLTSDRNRAARIDLEDIRELEFRAKASGEPAAEFGRVRQSQGLKDFALFASRALPLAFANVRLSLLFMAASFIFAHIGEIEELRGQK</sequence>
<dbReference type="AlphaFoldDB" id="A0A166DPQ3"/>
<evidence type="ECO:0000313" key="2">
    <source>
        <dbReference type="Proteomes" id="UP000076532"/>
    </source>
</evidence>
<reference evidence="1 2" key="1">
    <citation type="journal article" date="2016" name="Mol. Biol. Evol.">
        <title>Comparative Genomics of Early-Diverging Mushroom-Forming Fungi Provides Insights into the Origins of Lignocellulose Decay Capabilities.</title>
        <authorList>
            <person name="Nagy L.G."/>
            <person name="Riley R."/>
            <person name="Tritt A."/>
            <person name="Adam C."/>
            <person name="Daum C."/>
            <person name="Floudas D."/>
            <person name="Sun H."/>
            <person name="Yadav J.S."/>
            <person name="Pangilinan J."/>
            <person name="Larsson K.H."/>
            <person name="Matsuura K."/>
            <person name="Barry K."/>
            <person name="Labutti K."/>
            <person name="Kuo R."/>
            <person name="Ohm R.A."/>
            <person name="Bhattacharya S.S."/>
            <person name="Shirouzu T."/>
            <person name="Yoshinaga Y."/>
            <person name="Martin F.M."/>
            <person name="Grigoriev I.V."/>
            <person name="Hibbett D.S."/>
        </authorList>
    </citation>
    <scope>NUCLEOTIDE SEQUENCE [LARGE SCALE GENOMIC DNA]</scope>
    <source>
        <strain evidence="1 2">CBS 109695</strain>
    </source>
</reference>
<dbReference type="EMBL" id="KV417610">
    <property type="protein sequence ID" value="KZP14941.1"/>
    <property type="molecule type" value="Genomic_DNA"/>
</dbReference>
<accession>A0A166DPQ3</accession>
<keyword evidence="2" id="KW-1185">Reference proteome</keyword>
<protein>
    <submittedName>
        <fullName evidence="1">Uncharacterized protein</fullName>
    </submittedName>
</protein>